<organism evidence="2 4">
    <name type="scientific">Bacteroides intestinalis</name>
    <dbReference type="NCBI Taxonomy" id="329854"/>
    <lineage>
        <taxon>Bacteria</taxon>
        <taxon>Pseudomonadati</taxon>
        <taxon>Bacteroidota</taxon>
        <taxon>Bacteroidia</taxon>
        <taxon>Bacteroidales</taxon>
        <taxon>Bacteroidaceae</taxon>
        <taxon>Bacteroides</taxon>
    </lineage>
</organism>
<dbReference type="Proteomes" id="UP000286003">
    <property type="component" value="Unassembled WGS sequence"/>
</dbReference>
<protein>
    <submittedName>
        <fullName evidence="2">Uncharacterized protein</fullName>
    </submittedName>
</protein>
<evidence type="ECO:0000313" key="2">
    <source>
        <dbReference type="EMBL" id="RHN10122.1"/>
    </source>
</evidence>
<evidence type="ECO:0000313" key="3">
    <source>
        <dbReference type="Proteomes" id="UP000285013"/>
    </source>
</evidence>
<evidence type="ECO:0000313" key="1">
    <source>
        <dbReference type="EMBL" id="RHL84731.1"/>
    </source>
</evidence>
<sequence>MDSYFIFLKFCWNKGRSSFWNVKQTVPKMNKGVRQMKQVIVQKRHTFAADITKDVFKKIVV</sequence>
<proteinExistence type="predicted"/>
<accession>A0A3E4I6F1</accession>
<dbReference type="Proteomes" id="UP000285013">
    <property type="component" value="Unassembled WGS sequence"/>
</dbReference>
<evidence type="ECO:0000313" key="4">
    <source>
        <dbReference type="Proteomes" id="UP000286003"/>
    </source>
</evidence>
<dbReference type="EMBL" id="QRQM01000002">
    <property type="protein sequence ID" value="RHN10122.1"/>
    <property type="molecule type" value="Genomic_DNA"/>
</dbReference>
<dbReference type="EMBL" id="QRPE01000053">
    <property type="protein sequence ID" value="RHL84731.1"/>
    <property type="molecule type" value="Genomic_DNA"/>
</dbReference>
<reference evidence="3 4" key="1">
    <citation type="submission" date="2018-08" db="EMBL/GenBank/DDBJ databases">
        <title>A genome reference for cultivated species of the human gut microbiota.</title>
        <authorList>
            <person name="Zou Y."/>
            <person name="Xue W."/>
            <person name="Luo G."/>
        </authorList>
    </citation>
    <scope>NUCLEOTIDE SEQUENCE [LARGE SCALE GENOMIC DNA]</scope>
    <source>
        <strain evidence="2 4">AF31-23</strain>
        <strain evidence="1 3">AF36-16BH</strain>
    </source>
</reference>
<name>A0A3E4I6F1_9BACE</name>
<dbReference type="AlphaFoldDB" id="A0A3E4I6F1"/>
<comment type="caution">
    <text evidence="2">The sequence shown here is derived from an EMBL/GenBank/DDBJ whole genome shotgun (WGS) entry which is preliminary data.</text>
</comment>
<gene>
    <name evidence="2" type="ORF">DWZ32_01560</name>
    <name evidence="1" type="ORF">DWZ95_23705</name>
</gene>